<reference evidence="3" key="1">
    <citation type="submission" date="2014-06" db="EMBL/GenBank/DDBJ databases">
        <authorList>
            <person name="Winans N.J."/>
            <person name="Newell P.D."/>
            <person name="Douglas A.E."/>
        </authorList>
    </citation>
    <scope>NUCLEOTIDE SEQUENCE [LARGE SCALE GENOMIC DNA]</scope>
</reference>
<sequence length="249" mass="27499">MSVVDLLSCIETRLKEIGLSERKACLRAREINPNVGLDFVRDMRRRHHSPKADKLAALAQAINLPAETLLSALGDGDHHPALAPSPLTPVRVKGAVQAGAWHSAIEFPLLDQYTITSPANGQYAACPRYGLLVRGDSMNQMFPDGTVVEVVNFSDLGRKPQDGECVVAIRRDGVDMEATLKIVQLREDGSAYLWPRSTDPEWQTPIRLGSLDEAMRHYADFGDRSDGPDTEILALVVWAHQPVGKWAWK</sequence>
<dbReference type="Proteomes" id="UP000194641">
    <property type="component" value="Unassembled WGS sequence"/>
</dbReference>
<dbReference type="InterPro" id="IPR015927">
    <property type="entry name" value="Peptidase_S24_S26A/B/C"/>
</dbReference>
<dbReference type="AlphaFoldDB" id="A0A252AKA2"/>
<dbReference type="SUPFAM" id="SSF51306">
    <property type="entry name" value="LexA/Signal peptidase"/>
    <property type="match status" value="1"/>
</dbReference>
<evidence type="ECO:0000259" key="1">
    <source>
        <dbReference type="Pfam" id="PF00717"/>
    </source>
</evidence>
<dbReference type="InterPro" id="IPR039418">
    <property type="entry name" value="LexA-like"/>
</dbReference>
<protein>
    <recommendedName>
        <fullName evidence="1">Peptidase S24/S26A/S26B/S26C domain-containing protein</fullName>
    </recommendedName>
</protein>
<organism evidence="2 3">
    <name type="scientific">Acetobacter indonesiensis</name>
    <dbReference type="NCBI Taxonomy" id="104101"/>
    <lineage>
        <taxon>Bacteria</taxon>
        <taxon>Pseudomonadati</taxon>
        <taxon>Pseudomonadota</taxon>
        <taxon>Alphaproteobacteria</taxon>
        <taxon>Acetobacterales</taxon>
        <taxon>Acetobacteraceae</taxon>
        <taxon>Acetobacter</taxon>
    </lineage>
</organism>
<gene>
    <name evidence="2" type="ORF">HK17_15040</name>
</gene>
<name>A0A252AKA2_9PROT</name>
<dbReference type="EMBL" id="JOPA01000060">
    <property type="protein sequence ID" value="OUI90005.1"/>
    <property type="molecule type" value="Genomic_DNA"/>
</dbReference>
<dbReference type="Gene3D" id="2.10.109.10">
    <property type="entry name" value="Umud Fragment, subunit A"/>
    <property type="match status" value="1"/>
</dbReference>
<accession>A0A252AKA2</accession>
<evidence type="ECO:0000313" key="3">
    <source>
        <dbReference type="Proteomes" id="UP000194641"/>
    </source>
</evidence>
<evidence type="ECO:0000313" key="2">
    <source>
        <dbReference type="EMBL" id="OUI90005.1"/>
    </source>
</evidence>
<proteinExistence type="predicted"/>
<dbReference type="InterPro" id="IPR036286">
    <property type="entry name" value="LexA/Signal_pep-like_sf"/>
</dbReference>
<dbReference type="Pfam" id="PF00717">
    <property type="entry name" value="Peptidase_S24"/>
    <property type="match status" value="1"/>
</dbReference>
<dbReference type="CDD" id="cd06529">
    <property type="entry name" value="S24_LexA-like"/>
    <property type="match status" value="1"/>
</dbReference>
<comment type="caution">
    <text evidence="2">The sequence shown here is derived from an EMBL/GenBank/DDBJ whole genome shotgun (WGS) entry which is preliminary data.</text>
</comment>
<feature type="domain" description="Peptidase S24/S26A/S26B/S26C" evidence="1">
    <location>
        <begin position="94"/>
        <end position="198"/>
    </location>
</feature>